<keyword evidence="2" id="KW-1185">Reference proteome</keyword>
<accession>E9I6M4</accession>
<dbReference type="HOGENOM" id="CLU_805551_0_0_1"/>
<protein>
    <recommendedName>
        <fullName evidence="3">PI3K/PI4K catalytic domain-containing protein</fullName>
    </recommendedName>
</protein>
<feature type="non-terminal residue" evidence="1">
    <location>
        <position position="345"/>
    </location>
</feature>
<proteinExistence type="predicted"/>
<dbReference type="Pfam" id="PF11236">
    <property type="entry name" value="DUF3037"/>
    <property type="match status" value="1"/>
</dbReference>
<dbReference type="AlphaFoldDB" id="E9I6M4"/>
<dbReference type="InterPro" id="IPR021398">
    <property type="entry name" value="DUF3037"/>
</dbReference>
<evidence type="ECO:0008006" key="3">
    <source>
        <dbReference type="Google" id="ProtNLM"/>
    </source>
</evidence>
<reference evidence="1 2" key="1">
    <citation type="journal article" date="2011" name="Science">
        <title>The ecoresponsive genome of Daphnia pulex.</title>
        <authorList>
            <person name="Colbourne J.K."/>
            <person name="Pfrender M.E."/>
            <person name="Gilbert D."/>
            <person name="Thomas W.K."/>
            <person name="Tucker A."/>
            <person name="Oakley T.H."/>
            <person name="Tokishita S."/>
            <person name="Aerts A."/>
            <person name="Arnold G.J."/>
            <person name="Basu M.K."/>
            <person name="Bauer D.J."/>
            <person name="Caceres C.E."/>
            <person name="Carmel L."/>
            <person name="Casola C."/>
            <person name="Choi J.H."/>
            <person name="Detter J.C."/>
            <person name="Dong Q."/>
            <person name="Dusheyko S."/>
            <person name="Eads B.D."/>
            <person name="Frohlich T."/>
            <person name="Geiler-Samerotte K.A."/>
            <person name="Gerlach D."/>
            <person name="Hatcher P."/>
            <person name="Jogdeo S."/>
            <person name="Krijgsveld J."/>
            <person name="Kriventseva E.V."/>
            <person name="Kultz D."/>
            <person name="Laforsch C."/>
            <person name="Lindquist E."/>
            <person name="Lopez J."/>
            <person name="Manak J.R."/>
            <person name="Muller J."/>
            <person name="Pangilinan J."/>
            <person name="Patwardhan R.P."/>
            <person name="Pitluck S."/>
            <person name="Pritham E.J."/>
            <person name="Rechtsteiner A."/>
            <person name="Rho M."/>
            <person name="Rogozin I.B."/>
            <person name="Sakarya O."/>
            <person name="Salamov A."/>
            <person name="Schaack S."/>
            <person name="Shapiro H."/>
            <person name="Shiga Y."/>
            <person name="Skalitzky C."/>
            <person name="Smith Z."/>
            <person name="Souvorov A."/>
            <person name="Sung W."/>
            <person name="Tang Z."/>
            <person name="Tsuchiya D."/>
            <person name="Tu H."/>
            <person name="Vos H."/>
            <person name="Wang M."/>
            <person name="Wolf Y.I."/>
            <person name="Yamagata H."/>
            <person name="Yamada T."/>
            <person name="Ye Y."/>
            <person name="Shaw J.R."/>
            <person name="Andrews J."/>
            <person name="Crease T.J."/>
            <person name="Tang H."/>
            <person name="Lucas S.M."/>
            <person name="Robertson H.M."/>
            <person name="Bork P."/>
            <person name="Koonin E.V."/>
            <person name="Zdobnov E.M."/>
            <person name="Grigoriev I.V."/>
            <person name="Lynch M."/>
            <person name="Boore J.L."/>
        </authorList>
    </citation>
    <scope>NUCLEOTIDE SEQUENCE [LARGE SCALE GENOMIC DNA]</scope>
</reference>
<dbReference type="EMBL" id="GL736573">
    <property type="protein sequence ID" value="EFX60356.1"/>
    <property type="molecule type" value="Genomic_DNA"/>
</dbReference>
<sequence>MSLLPVVLVDEQPPEPGASKDLLWIGLDEQDRRYALKTVEPGHKYLPLTEWLCYQLCGLAGIITPDFAVVTRLDGTEAFGSRWEETARQFSPGKVSDAEFIGWLARARADVSAMFALDAFMPNDDRHLGNILFTQSGARLRALAFDWSRTRIFEPWPWAAGCNSAMVWQWLMGPNPPLVNLKETQDRMDRIQAITGQQVEAILEAAPELWRDNFDCAAAGRAGRQATHTMTPNIAHYGVLSHYPQPNRTEHANIGIVVFLADGSVRVHFGQDLKKLRAMDPQVDLDAVRSWETGLPKMLAGQNLEQATTFLQHFGQWKLSGNLGKFSYTDEDNYLLRVANALHSL</sequence>
<evidence type="ECO:0000313" key="2">
    <source>
        <dbReference type="Proteomes" id="UP000000305"/>
    </source>
</evidence>
<name>E9I6M4_DAPPU</name>
<gene>
    <name evidence="1" type="ORF">DAPPUDRAFT_277919</name>
</gene>
<evidence type="ECO:0000313" key="1">
    <source>
        <dbReference type="EMBL" id="EFX60356.1"/>
    </source>
</evidence>
<dbReference type="InParanoid" id="E9I6M4"/>
<dbReference type="Proteomes" id="UP000000305">
    <property type="component" value="Unassembled WGS sequence"/>
</dbReference>
<dbReference type="KEGG" id="dpx:DAPPUDRAFT_277919"/>
<organism evidence="1 2">
    <name type="scientific">Daphnia pulex</name>
    <name type="common">Water flea</name>
    <dbReference type="NCBI Taxonomy" id="6669"/>
    <lineage>
        <taxon>Eukaryota</taxon>
        <taxon>Metazoa</taxon>
        <taxon>Ecdysozoa</taxon>
        <taxon>Arthropoda</taxon>
        <taxon>Crustacea</taxon>
        <taxon>Branchiopoda</taxon>
        <taxon>Diplostraca</taxon>
        <taxon>Cladocera</taxon>
        <taxon>Anomopoda</taxon>
        <taxon>Daphniidae</taxon>
        <taxon>Daphnia</taxon>
    </lineage>
</organism>